<dbReference type="InterPro" id="IPR032499">
    <property type="entry name" value="Phage_CI_C"/>
</dbReference>
<feature type="domain" description="Bacteriophage CI repressor N-terminal" evidence="1">
    <location>
        <begin position="10"/>
        <end position="72"/>
    </location>
</feature>
<dbReference type="EMBL" id="DACSXJ010000002">
    <property type="protein sequence ID" value="HAT3896051.1"/>
    <property type="molecule type" value="Genomic_DNA"/>
</dbReference>
<evidence type="ECO:0000259" key="1">
    <source>
        <dbReference type="Pfam" id="PF07022"/>
    </source>
</evidence>
<gene>
    <name evidence="3" type="ORF">I9Y29_000434</name>
</gene>
<dbReference type="Gene3D" id="1.10.260.40">
    <property type="entry name" value="lambda repressor-like DNA-binding domains"/>
    <property type="match status" value="1"/>
</dbReference>
<organism evidence="3">
    <name type="scientific">Citrobacter freundii</name>
    <dbReference type="NCBI Taxonomy" id="546"/>
    <lineage>
        <taxon>Bacteria</taxon>
        <taxon>Pseudomonadati</taxon>
        <taxon>Pseudomonadota</taxon>
        <taxon>Gammaproteobacteria</taxon>
        <taxon>Enterobacterales</taxon>
        <taxon>Enterobacteriaceae</taxon>
        <taxon>Citrobacter</taxon>
        <taxon>Citrobacter freundii complex</taxon>
    </lineage>
</organism>
<dbReference type="GO" id="GO:0045892">
    <property type="term" value="P:negative regulation of DNA-templated transcription"/>
    <property type="evidence" value="ECO:0007669"/>
    <property type="project" value="InterPro"/>
</dbReference>
<dbReference type="Pfam" id="PF16452">
    <property type="entry name" value="Phage_CI_C"/>
    <property type="match status" value="1"/>
</dbReference>
<dbReference type="RefSeq" id="WP_048225955.1">
    <property type="nucleotide sequence ID" value="NZ_CP056208.1"/>
</dbReference>
<dbReference type="Gene3D" id="2.10.109.10">
    <property type="entry name" value="Umud Fragment, subunit A"/>
    <property type="match status" value="1"/>
</dbReference>
<name>A0A8H9Q8D5_CITFR</name>
<evidence type="ECO:0000313" key="3">
    <source>
        <dbReference type="EMBL" id="HAT3896051.1"/>
    </source>
</evidence>
<protein>
    <submittedName>
        <fullName evidence="3">CI repressor</fullName>
    </submittedName>
</protein>
<dbReference type="InterPro" id="IPR010982">
    <property type="entry name" value="Lambda_DNA-bd_dom_sf"/>
</dbReference>
<comment type="caution">
    <text evidence="3">The sequence shown here is derived from an EMBL/GenBank/DDBJ whole genome shotgun (WGS) entry which is preliminary data.</text>
</comment>
<feature type="domain" description="Bacteriophage CI repressor C-terminal" evidence="2">
    <location>
        <begin position="94"/>
        <end position="195"/>
    </location>
</feature>
<proteinExistence type="predicted"/>
<dbReference type="InterPro" id="IPR010744">
    <property type="entry name" value="Phage_CI_N"/>
</dbReference>
<dbReference type="Pfam" id="PF07022">
    <property type="entry name" value="Phage_CI_repr"/>
    <property type="match status" value="1"/>
</dbReference>
<dbReference type="GO" id="GO:0051259">
    <property type="term" value="P:protein complex oligomerization"/>
    <property type="evidence" value="ECO:0007669"/>
    <property type="project" value="InterPro"/>
</dbReference>
<dbReference type="AlphaFoldDB" id="A0A8H9Q8D5"/>
<dbReference type="GO" id="GO:0003677">
    <property type="term" value="F:DNA binding"/>
    <property type="evidence" value="ECO:0007669"/>
    <property type="project" value="InterPro"/>
</dbReference>
<accession>A0A8H9Q8D5</accession>
<dbReference type="Proteomes" id="UP000855471">
    <property type="component" value="Unassembled WGS sequence"/>
</dbReference>
<reference evidence="3" key="1">
    <citation type="journal article" date="2018" name="Genome Biol.">
        <title>SKESA: strategic k-mer extension for scrupulous assemblies.</title>
        <authorList>
            <person name="Souvorov A."/>
            <person name="Agarwala R."/>
            <person name="Lipman D.J."/>
        </authorList>
    </citation>
    <scope>NUCLEOTIDE SEQUENCE</scope>
    <source>
        <strain evidence="3">O50</strain>
    </source>
</reference>
<reference evidence="3" key="2">
    <citation type="submission" date="2020-09" db="EMBL/GenBank/DDBJ databases">
        <authorList>
            <consortium name="NCBI Pathogen Detection Project"/>
        </authorList>
    </citation>
    <scope>NUCLEOTIDE SEQUENCE</scope>
    <source>
        <strain evidence="3">O50</strain>
    </source>
</reference>
<sequence>MDFNNGGREAILRMLEAYGVSTRKALCERLGISTSTMSTRWMRDVFPADWIIKCSIETGVPVEWLSFGTGSPKPPQKSLGIQSANENVLADLFSVPRKKIKDGKLLDSNFYLLDKALVPDSLRKPIVIMDSDQLYLADQHFHEVTDGKWVVEIEGKVSIRELTRIPVGRVKVGAPNPCHSFECFISELNPIARCHFYLLVNLN</sequence>
<evidence type="ECO:0000259" key="2">
    <source>
        <dbReference type="Pfam" id="PF16452"/>
    </source>
</evidence>